<evidence type="ECO:0000313" key="2">
    <source>
        <dbReference type="Proteomes" id="UP001057402"/>
    </source>
</evidence>
<reference evidence="2" key="1">
    <citation type="journal article" date="2023" name="Front. Plant Sci.">
        <title>Chromosomal-level genome assembly of Melastoma candidum provides insights into trichome evolution.</title>
        <authorList>
            <person name="Zhong Y."/>
            <person name="Wu W."/>
            <person name="Sun C."/>
            <person name="Zou P."/>
            <person name="Liu Y."/>
            <person name="Dai S."/>
            <person name="Zhou R."/>
        </authorList>
    </citation>
    <scope>NUCLEOTIDE SEQUENCE [LARGE SCALE GENOMIC DNA]</scope>
</reference>
<dbReference type="EMBL" id="CM042886">
    <property type="protein sequence ID" value="KAI4338836.1"/>
    <property type="molecule type" value="Genomic_DNA"/>
</dbReference>
<organism evidence="1 2">
    <name type="scientific">Melastoma candidum</name>
    <dbReference type="NCBI Taxonomy" id="119954"/>
    <lineage>
        <taxon>Eukaryota</taxon>
        <taxon>Viridiplantae</taxon>
        <taxon>Streptophyta</taxon>
        <taxon>Embryophyta</taxon>
        <taxon>Tracheophyta</taxon>
        <taxon>Spermatophyta</taxon>
        <taxon>Magnoliopsida</taxon>
        <taxon>eudicotyledons</taxon>
        <taxon>Gunneridae</taxon>
        <taxon>Pentapetalae</taxon>
        <taxon>rosids</taxon>
        <taxon>malvids</taxon>
        <taxon>Myrtales</taxon>
        <taxon>Melastomataceae</taxon>
        <taxon>Melastomatoideae</taxon>
        <taxon>Melastomateae</taxon>
        <taxon>Melastoma</taxon>
    </lineage>
</organism>
<accession>A0ACB9NVF7</accession>
<name>A0ACB9NVF7_9MYRT</name>
<keyword evidence="2" id="KW-1185">Reference proteome</keyword>
<evidence type="ECO:0000313" key="1">
    <source>
        <dbReference type="EMBL" id="KAI4338836.1"/>
    </source>
</evidence>
<sequence>MSTSAVAAPPAIGLFLIFKRLSNAKSMRLPLGPRSVPILGYLPFQGTISGASSLELVKAIVCDQDHNFLHRRLNLSLDMMT</sequence>
<comment type="caution">
    <text evidence="1">The sequence shown here is derived from an EMBL/GenBank/DDBJ whole genome shotgun (WGS) entry which is preliminary data.</text>
</comment>
<proteinExistence type="predicted"/>
<dbReference type="Proteomes" id="UP001057402">
    <property type="component" value="Chromosome 7"/>
</dbReference>
<protein>
    <submittedName>
        <fullName evidence="1">Uncharacterized protein</fullName>
    </submittedName>
</protein>
<gene>
    <name evidence="1" type="ORF">MLD38_023846</name>
</gene>